<dbReference type="PANTHER" id="PTHR36836">
    <property type="entry name" value="COLANIC ACID BIOSYNTHESIS PROTEIN WCAK"/>
    <property type="match status" value="1"/>
</dbReference>
<name>A0A941DXD8_9BACI</name>
<feature type="domain" description="Polysaccharide pyruvyl transferase" evidence="1">
    <location>
        <begin position="15"/>
        <end position="311"/>
    </location>
</feature>
<dbReference type="Pfam" id="PF04230">
    <property type="entry name" value="PS_pyruv_trans"/>
    <property type="match status" value="1"/>
</dbReference>
<dbReference type="AlphaFoldDB" id="A0A941DXD8"/>
<sequence length="387" mass="44830">MNTINILHIASFNGNIGDNANHNGLRNKLEKILFPKKLNFKEIEMREFYQSWNLRDFNSNAFIELCNEYHLVIIGGGNFFELKWDYSFTGTTINISKETLLKISTPILFFGLGCDIAKGASENAIYKFDEFLSNVTSSDNYLVSVRNDGSYQTLQSLYGTKYNDKIYRIADGAFFMTTDTYDFPELQCNYQSIGINIARDMESIRFNKNITYKEFINGFSTVLDTFLENNKLYQIILIPHIYSDLTAISDLLNYLNDKHRRTRVKVAPYLTGRGSESYIFGLYQQCKCILGMRFHSNVCAIAHNIPTIALSSYKKINDLYRELSLEDRLVNVNERGFEEVLLSKLNNTLKTLTTLSNEYAYKNEQLKKQNDSFYCDLKNWLERKGIL</sequence>
<dbReference type="GO" id="GO:0016740">
    <property type="term" value="F:transferase activity"/>
    <property type="evidence" value="ECO:0007669"/>
    <property type="project" value="UniProtKB-KW"/>
</dbReference>
<dbReference type="RefSeq" id="WP_162986485.1">
    <property type="nucleotide sequence ID" value="NZ_JAGSOT010000041.1"/>
</dbReference>
<proteinExistence type="predicted"/>
<accession>A0A941DXD8</accession>
<keyword evidence="3" id="KW-1185">Reference proteome</keyword>
<keyword evidence="2" id="KW-0808">Transferase</keyword>
<dbReference type="PANTHER" id="PTHR36836:SF1">
    <property type="entry name" value="COLANIC ACID BIOSYNTHESIS PROTEIN WCAK"/>
    <property type="match status" value="1"/>
</dbReference>
<protein>
    <submittedName>
        <fullName evidence="2">Polysaccharide pyruvyl transferase family protein</fullName>
    </submittedName>
</protein>
<dbReference type="EMBL" id="JAGSOT010000041">
    <property type="protein sequence ID" value="MBR7797052.1"/>
    <property type="molecule type" value="Genomic_DNA"/>
</dbReference>
<comment type="caution">
    <text evidence="2">The sequence shown here is derived from an EMBL/GenBank/DDBJ whole genome shotgun (WGS) entry which is preliminary data.</text>
</comment>
<dbReference type="InterPro" id="IPR007345">
    <property type="entry name" value="Polysacch_pyruvyl_Trfase"/>
</dbReference>
<organism evidence="2 3">
    <name type="scientific">Virgibacillus salarius</name>
    <dbReference type="NCBI Taxonomy" id="447199"/>
    <lineage>
        <taxon>Bacteria</taxon>
        <taxon>Bacillati</taxon>
        <taxon>Bacillota</taxon>
        <taxon>Bacilli</taxon>
        <taxon>Bacillales</taxon>
        <taxon>Bacillaceae</taxon>
        <taxon>Virgibacillus</taxon>
    </lineage>
</organism>
<evidence type="ECO:0000313" key="2">
    <source>
        <dbReference type="EMBL" id="MBR7797052.1"/>
    </source>
</evidence>
<gene>
    <name evidence="2" type="ORF">KCX74_13500</name>
</gene>
<evidence type="ECO:0000313" key="3">
    <source>
        <dbReference type="Proteomes" id="UP000675284"/>
    </source>
</evidence>
<reference evidence="2" key="1">
    <citation type="submission" date="2021-04" db="EMBL/GenBank/DDBJ databases">
        <title>Isolation and polyphasic classification of algal microorganism.</title>
        <authorList>
            <person name="Wang S."/>
        </authorList>
    </citation>
    <scope>NUCLEOTIDE SEQUENCE</scope>
    <source>
        <strain evidence="2">720a</strain>
    </source>
</reference>
<dbReference type="Proteomes" id="UP000675284">
    <property type="component" value="Unassembled WGS sequence"/>
</dbReference>
<evidence type="ECO:0000259" key="1">
    <source>
        <dbReference type="Pfam" id="PF04230"/>
    </source>
</evidence>